<evidence type="ECO:0000256" key="7">
    <source>
        <dbReference type="ARBA" id="ARBA00047899"/>
    </source>
</evidence>
<feature type="binding site" evidence="9">
    <location>
        <position position="272"/>
    </location>
    <ligand>
        <name>ATP</name>
        <dbReference type="ChEBI" id="CHEBI:30616"/>
    </ligand>
</feature>
<feature type="compositionally biased region" description="Polar residues" evidence="10">
    <location>
        <begin position="1"/>
        <end position="17"/>
    </location>
</feature>
<dbReference type="Pfam" id="PF00069">
    <property type="entry name" value="Pkinase"/>
    <property type="match status" value="1"/>
</dbReference>
<gene>
    <name evidence="12" type="ORF">LRAMOSA09453</name>
</gene>
<comment type="catalytic activity">
    <reaction evidence="8">
        <text>L-seryl-[protein] + ATP = O-phospho-L-seryl-[protein] + ADP + H(+)</text>
        <dbReference type="Rhea" id="RHEA:17989"/>
        <dbReference type="Rhea" id="RHEA-COMP:9863"/>
        <dbReference type="Rhea" id="RHEA-COMP:11604"/>
        <dbReference type="ChEBI" id="CHEBI:15378"/>
        <dbReference type="ChEBI" id="CHEBI:29999"/>
        <dbReference type="ChEBI" id="CHEBI:30616"/>
        <dbReference type="ChEBI" id="CHEBI:83421"/>
        <dbReference type="ChEBI" id="CHEBI:456216"/>
        <dbReference type="EC" id="2.7.11.1"/>
    </reaction>
</comment>
<dbReference type="SUPFAM" id="SSF56112">
    <property type="entry name" value="Protein kinase-like (PK-like)"/>
    <property type="match status" value="1"/>
</dbReference>
<feature type="compositionally biased region" description="Polar residues" evidence="10">
    <location>
        <begin position="574"/>
        <end position="583"/>
    </location>
</feature>
<dbReference type="GO" id="GO:0005524">
    <property type="term" value="F:ATP binding"/>
    <property type="evidence" value="ECO:0007669"/>
    <property type="project" value="UniProtKB-UniRule"/>
</dbReference>
<feature type="region of interest" description="Disordered" evidence="10">
    <location>
        <begin position="1"/>
        <end position="35"/>
    </location>
</feature>
<evidence type="ECO:0000256" key="2">
    <source>
        <dbReference type="ARBA" id="ARBA00022527"/>
    </source>
</evidence>
<comment type="catalytic activity">
    <reaction evidence="7">
        <text>L-threonyl-[protein] + ATP = O-phospho-L-threonyl-[protein] + ADP + H(+)</text>
        <dbReference type="Rhea" id="RHEA:46608"/>
        <dbReference type="Rhea" id="RHEA-COMP:11060"/>
        <dbReference type="Rhea" id="RHEA-COMP:11605"/>
        <dbReference type="ChEBI" id="CHEBI:15378"/>
        <dbReference type="ChEBI" id="CHEBI:30013"/>
        <dbReference type="ChEBI" id="CHEBI:30616"/>
        <dbReference type="ChEBI" id="CHEBI:61977"/>
        <dbReference type="ChEBI" id="CHEBI:456216"/>
        <dbReference type="EC" id="2.7.11.1"/>
    </reaction>
</comment>
<keyword evidence="2" id="KW-0723">Serine/threonine-protein kinase</keyword>
<dbReference type="InterPro" id="IPR008271">
    <property type="entry name" value="Ser/Thr_kinase_AS"/>
</dbReference>
<evidence type="ECO:0000256" key="3">
    <source>
        <dbReference type="ARBA" id="ARBA00022679"/>
    </source>
</evidence>
<evidence type="ECO:0000259" key="11">
    <source>
        <dbReference type="PROSITE" id="PS50011"/>
    </source>
</evidence>
<organism evidence="12">
    <name type="scientific">Lichtheimia ramosa</name>
    <dbReference type="NCBI Taxonomy" id="688394"/>
    <lineage>
        <taxon>Eukaryota</taxon>
        <taxon>Fungi</taxon>
        <taxon>Fungi incertae sedis</taxon>
        <taxon>Mucoromycota</taxon>
        <taxon>Mucoromycotina</taxon>
        <taxon>Mucoromycetes</taxon>
        <taxon>Mucorales</taxon>
        <taxon>Lichtheimiaceae</taxon>
        <taxon>Lichtheimia</taxon>
    </lineage>
</organism>
<evidence type="ECO:0000256" key="5">
    <source>
        <dbReference type="ARBA" id="ARBA00022777"/>
    </source>
</evidence>
<feature type="compositionally biased region" description="Low complexity" evidence="10">
    <location>
        <begin position="562"/>
        <end position="573"/>
    </location>
</feature>
<dbReference type="Gene3D" id="1.10.510.10">
    <property type="entry name" value="Transferase(Phosphotransferase) domain 1"/>
    <property type="match status" value="1"/>
</dbReference>
<keyword evidence="3" id="KW-0808">Transferase</keyword>
<evidence type="ECO:0000256" key="9">
    <source>
        <dbReference type="PROSITE-ProRule" id="PRU10141"/>
    </source>
</evidence>
<feature type="region of interest" description="Disordered" evidence="10">
    <location>
        <begin position="197"/>
        <end position="221"/>
    </location>
</feature>
<dbReference type="InterPro" id="IPR011009">
    <property type="entry name" value="Kinase-like_dom_sf"/>
</dbReference>
<dbReference type="SMART" id="SM00220">
    <property type="entry name" value="S_TKc"/>
    <property type="match status" value="1"/>
</dbReference>
<dbReference type="InterPro" id="IPR017441">
    <property type="entry name" value="Protein_kinase_ATP_BS"/>
</dbReference>
<feature type="region of interest" description="Disordered" evidence="10">
    <location>
        <begin position="58"/>
        <end position="123"/>
    </location>
</feature>
<keyword evidence="6 9" id="KW-0067">ATP-binding</keyword>
<reference evidence="12" key="1">
    <citation type="journal article" date="2014" name="Genome Announc.">
        <title>De novo whole-genome sequence and genome annotation of Lichtheimia ramosa.</title>
        <authorList>
            <person name="Linde J."/>
            <person name="Schwartze V."/>
            <person name="Binder U."/>
            <person name="Lass-Florl C."/>
            <person name="Voigt K."/>
            <person name="Horn F."/>
        </authorList>
    </citation>
    <scope>NUCLEOTIDE SEQUENCE</scope>
    <source>
        <strain evidence="12">JMRC FSU:6197</strain>
    </source>
</reference>
<dbReference type="CDD" id="cd13994">
    <property type="entry name" value="STKc_HAL4_like"/>
    <property type="match status" value="1"/>
</dbReference>
<dbReference type="OrthoDB" id="6513151at2759"/>
<dbReference type="AlphaFoldDB" id="A0A077WHT9"/>
<dbReference type="PROSITE" id="PS50011">
    <property type="entry name" value="PROTEIN_KINASE_DOM"/>
    <property type="match status" value="1"/>
</dbReference>
<dbReference type="InterPro" id="IPR000719">
    <property type="entry name" value="Prot_kinase_dom"/>
</dbReference>
<dbReference type="GO" id="GO:0004674">
    <property type="term" value="F:protein serine/threonine kinase activity"/>
    <property type="evidence" value="ECO:0007669"/>
    <property type="project" value="UniProtKB-KW"/>
</dbReference>
<evidence type="ECO:0000256" key="8">
    <source>
        <dbReference type="ARBA" id="ARBA00048679"/>
    </source>
</evidence>
<name>A0A077WHT9_9FUNG</name>
<dbReference type="PROSITE" id="PS00107">
    <property type="entry name" value="PROTEIN_KINASE_ATP"/>
    <property type="match status" value="1"/>
</dbReference>
<dbReference type="PANTHER" id="PTHR24343:SF137">
    <property type="entry name" value="SERINE_THREONINE-PROTEIN KINASE HRK1"/>
    <property type="match status" value="1"/>
</dbReference>
<keyword evidence="5" id="KW-0418">Kinase</keyword>
<evidence type="ECO:0000256" key="10">
    <source>
        <dbReference type="SAM" id="MobiDB-lite"/>
    </source>
</evidence>
<evidence type="ECO:0000256" key="1">
    <source>
        <dbReference type="ARBA" id="ARBA00012513"/>
    </source>
</evidence>
<sequence length="583" mass="65218">MDHQSQQSWRSVCNEPSQSDHAKRQFEQQLSSRMESLNLEEPAKIFRDKHGVHQFENITPDISMPGTPIHEHRQPPLDQQQHLAPETPRSMTNAGGGSSSSPSKASTPEPTTATAATAADVPVVQVTNDSVKSTLGSTTFQQTSSRPSTPSPPGTPSQFVFNKPRYNNRYMQTHFHHQPNTKKKKDTLLHDLKRLIKKSDKNDTQPSPPPPPAPDDTLSIASSRHSGLSFANEFNTDLEARYGKWGRFVGKGAGGSVRLIRRHTDGKTFAVKQFRKRAPNENEKQYVKKVTAEFCIGSTLHNLNVIETLDMVREGSAFYEIMEYAPNDLFNIVMSGQMSREEIACCWRQMLQGVAYLHGIGIAHRDLKLDNIVLDERGIVKLIDFGCATVFKYPYDKNVHLSKGISGSDPYIAPEQFIQKQYDARKADLWSCAVIYICMVIRRFPWRIANPAKDQSFKNFQTPSSRGAARLLGLLPRQSRHVIAQILEPDPKLRALVNQVLEDEWVQSIETCQADQPGKDHVHHLLVKPTSQDVLSRGNIVLINSSSSNGSIVGGEQQNRDSPSSHPSSARPSTTISSKQYQR</sequence>
<feature type="domain" description="Protein kinase" evidence="11">
    <location>
        <begin position="243"/>
        <end position="506"/>
    </location>
</feature>
<evidence type="ECO:0000313" key="12">
    <source>
        <dbReference type="EMBL" id="CDS06930.1"/>
    </source>
</evidence>
<feature type="compositionally biased region" description="Low complexity" evidence="10">
    <location>
        <begin position="546"/>
        <end position="555"/>
    </location>
</feature>
<evidence type="ECO:0000256" key="4">
    <source>
        <dbReference type="ARBA" id="ARBA00022741"/>
    </source>
</evidence>
<accession>A0A077WHT9</accession>
<feature type="region of interest" description="Disordered" evidence="10">
    <location>
        <begin position="135"/>
        <end position="162"/>
    </location>
</feature>
<dbReference type="EMBL" id="LK023322">
    <property type="protein sequence ID" value="CDS06930.1"/>
    <property type="molecule type" value="Genomic_DNA"/>
</dbReference>
<dbReference type="PANTHER" id="PTHR24343">
    <property type="entry name" value="SERINE/THREONINE KINASE"/>
    <property type="match status" value="1"/>
</dbReference>
<feature type="compositionally biased region" description="Low complexity" evidence="10">
    <location>
        <begin position="99"/>
        <end position="123"/>
    </location>
</feature>
<feature type="region of interest" description="Disordered" evidence="10">
    <location>
        <begin position="546"/>
        <end position="583"/>
    </location>
</feature>
<proteinExistence type="predicted"/>
<evidence type="ECO:0000256" key="6">
    <source>
        <dbReference type="ARBA" id="ARBA00022840"/>
    </source>
</evidence>
<keyword evidence="4 9" id="KW-0547">Nucleotide-binding</keyword>
<feature type="compositionally biased region" description="Low complexity" evidence="10">
    <location>
        <begin position="137"/>
        <end position="148"/>
    </location>
</feature>
<dbReference type="PROSITE" id="PS00108">
    <property type="entry name" value="PROTEIN_KINASE_ST"/>
    <property type="match status" value="1"/>
</dbReference>
<protein>
    <recommendedName>
        <fullName evidence="1">non-specific serine/threonine protein kinase</fullName>
        <ecNumber evidence="1">2.7.11.1</ecNumber>
    </recommendedName>
</protein>
<dbReference type="EC" id="2.7.11.1" evidence="1"/>
<dbReference type="GO" id="GO:0005829">
    <property type="term" value="C:cytosol"/>
    <property type="evidence" value="ECO:0007669"/>
    <property type="project" value="TreeGrafter"/>
</dbReference>